<reference evidence="3 4" key="1">
    <citation type="journal article" date="2009" name="Stand. Genomic Sci.">
        <title>Complete genome sequence of Beutenbergia cavernae type strain (HKI 0122).</title>
        <authorList>
            <person name="Land M."/>
            <person name="Pukall R."/>
            <person name="Abt B."/>
            <person name="Goker M."/>
            <person name="Rohde M."/>
            <person name="Glavina Del Rio T."/>
            <person name="Tice H."/>
            <person name="Copeland A."/>
            <person name="Cheng J.F."/>
            <person name="Lucas S."/>
            <person name="Chen F."/>
            <person name="Nolan M."/>
            <person name="Bruce D."/>
            <person name="Goodwin L."/>
            <person name="Pitluck S."/>
            <person name="Ivanova N."/>
            <person name="Mavromatis K."/>
            <person name="Ovchinnikova G."/>
            <person name="Pati A."/>
            <person name="Chen A."/>
            <person name="Palaniappan K."/>
            <person name="Hauser L."/>
            <person name="Chang Y.J."/>
            <person name="Jefferies C.C."/>
            <person name="Saunders E."/>
            <person name="Brettin T."/>
            <person name="Detter J.C."/>
            <person name="Han C."/>
            <person name="Chain P."/>
            <person name="Bristow J."/>
            <person name="Eisen J.A."/>
            <person name="Markowitz V."/>
            <person name="Hugenholtz P."/>
            <person name="Kyrpides N.C."/>
            <person name="Klenk H.P."/>
            <person name="Lapidus A."/>
        </authorList>
    </citation>
    <scope>NUCLEOTIDE SEQUENCE [LARGE SCALE GENOMIC DNA]</scope>
    <source>
        <strain evidence="4">ATCC BAA-8 / DSM 12333 / NBRC 16432</strain>
    </source>
</reference>
<evidence type="ECO:0000256" key="1">
    <source>
        <dbReference type="SAM" id="MobiDB-lite"/>
    </source>
</evidence>
<dbReference type="STRING" id="471853.Bcav_2556"/>
<evidence type="ECO:0000313" key="3">
    <source>
        <dbReference type="EMBL" id="ACQ80802.1"/>
    </source>
</evidence>
<proteinExistence type="predicted"/>
<dbReference type="SUPFAM" id="SSF56601">
    <property type="entry name" value="beta-lactamase/transpeptidase-like"/>
    <property type="match status" value="1"/>
</dbReference>
<feature type="region of interest" description="Disordered" evidence="1">
    <location>
        <begin position="187"/>
        <end position="214"/>
    </location>
</feature>
<evidence type="ECO:0000313" key="4">
    <source>
        <dbReference type="Proteomes" id="UP000007962"/>
    </source>
</evidence>
<accession>C5BWY6</accession>
<dbReference type="HOGENOM" id="CLU_020027_0_2_11"/>
<dbReference type="Pfam" id="PF00144">
    <property type="entry name" value="Beta-lactamase"/>
    <property type="match status" value="1"/>
</dbReference>
<dbReference type="EMBL" id="CP001618">
    <property type="protein sequence ID" value="ACQ80802.1"/>
    <property type="molecule type" value="Genomic_DNA"/>
</dbReference>
<dbReference type="eggNOG" id="COG1680">
    <property type="taxonomic scope" value="Bacteria"/>
</dbReference>
<dbReference type="InterPro" id="IPR050491">
    <property type="entry name" value="AmpC-like"/>
</dbReference>
<feature type="compositionally biased region" description="Polar residues" evidence="1">
    <location>
        <begin position="204"/>
        <end position="214"/>
    </location>
</feature>
<dbReference type="InterPro" id="IPR012338">
    <property type="entry name" value="Beta-lactam/transpept-like"/>
</dbReference>
<dbReference type="PANTHER" id="PTHR46825">
    <property type="entry name" value="D-ALANYL-D-ALANINE-CARBOXYPEPTIDASE/ENDOPEPTIDASE AMPH"/>
    <property type="match status" value="1"/>
</dbReference>
<dbReference type="PANTHER" id="PTHR46825:SF9">
    <property type="entry name" value="BETA-LACTAMASE-RELATED DOMAIN-CONTAINING PROTEIN"/>
    <property type="match status" value="1"/>
</dbReference>
<dbReference type="RefSeq" id="WP_015883042.1">
    <property type="nucleotide sequence ID" value="NC_012669.1"/>
</dbReference>
<gene>
    <name evidence="3" type="ordered locus">Bcav_2556</name>
</gene>
<sequence length="328" mass="34495">MTWDGAGVRAALRDAGYAPDDAVAVAVTRRGRLGVHAQGRTSAGSAFTADTVTYAASLAKQVTAAGVALLVRDGVLDTRDRLARWIPTLPGWADSVRLDHLLHHTAALPGDAELVARVPELRTRWTTPGVLAALAGVRDLEREPGAEHAYNNAGYVCLAEVVERASGEPFTTFAARRLLEPTGMASSRFWAGPRKEPPGLAPSDSPSSEPGATSWLSLGDGGLWTTAGDLARWNVALLRDDLGIARIVEQTGRLDDGTALPAAWGFSVRDRGGELVHTAGGNVPGVTGTVRRVPGHDVSLTVLTRTDGVERVLAATEALLDLALTAER</sequence>
<dbReference type="KEGG" id="bcv:Bcav_2556"/>
<name>C5BWY6_BEUC1</name>
<keyword evidence="4" id="KW-1185">Reference proteome</keyword>
<dbReference type="AlphaFoldDB" id="C5BWY6"/>
<evidence type="ECO:0000259" key="2">
    <source>
        <dbReference type="Pfam" id="PF00144"/>
    </source>
</evidence>
<feature type="domain" description="Beta-lactamase-related" evidence="2">
    <location>
        <begin position="23"/>
        <end position="318"/>
    </location>
</feature>
<organism evidence="3 4">
    <name type="scientific">Beutenbergia cavernae (strain ATCC BAA-8 / DSM 12333 / CCUG 43141 / JCM 11478 / NBRC 16432 / NCIMB 13614 / HKI 0122)</name>
    <dbReference type="NCBI Taxonomy" id="471853"/>
    <lineage>
        <taxon>Bacteria</taxon>
        <taxon>Bacillati</taxon>
        <taxon>Actinomycetota</taxon>
        <taxon>Actinomycetes</taxon>
        <taxon>Micrococcales</taxon>
        <taxon>Beutenbergiaceae</taxon>
        <taxon>Beutenbergia</taxon>
    </lineage>
</organism>
<dbReference type="InterPro" id="IPR001466">
    <property type="entry name" value="Beta-lactam-related"/>
</dbReference>
<protein>
    <submittedName>
        <fullName evidence="3">Beta-lactamase</fullName>
    </submittedName>
</protein>
<dbReference type="Gene3D" id="3.40.710.10">
    <property type="entry name" value="DD-peptidase/beta-lactamase superfamily"/>
    <property type="match status" value="1"/>
</dbReference>
<dbReference type="Proteomes" id="UP000007962">
    <property type="component" value="Chromosome"/>
</dbReference>